<dbReference type="PANTHER" id="PTHR34047:SF8">
    <property type="entry name" value="PROTEIN YKFC"/>
    <property type="match status" value="1"/>
</dbReference>
<dbReference type="SUPFAM" id="SSF56672">
    <property type="entry name" value="DNA/RNA polymerases"/>
    <property type="match status" value="1"/>
</dbReference>
<dbReference type="Pfam" id="PF21368">
    <property type="entry name" value="AI2M-like_HNH"/>
    <property type="match status" value="1"/>
</dbReference>
<dbReference type="InterPro" id="IPR051083">
    <property type="entry name" value="GrpII_Intron_Splice-Mob/Def"/>
</dbReference>
<accession>A0A6B9P5Q3</accession>
<name>A0A6B9P5Q3_9EUKA</name>
<dbReference type="InterPro" id="IPR000477">
    <property type="entry name" value="RT_dom"/>
</dbReference>
<dbReference type="Pfam" id="PF00078">
    <property type="entry name" value="RVT_1"/>
    <property type="match status" value="1"/>
</dbReference>
<proteinExistence type="predicted"/>
<evidence type="ECO:0000313" key="2">
    <source>
        <dbReference type="EMBL" id="QHD45373.1"/>
    </source>
</evidence>
<dbReference type="InterPro" id="IPR024937">
    <property type="entry name" value="Domain_X"/>
</dbReference>
<organism evidence="2">
    <name type="scientific">Pavlova sp. NIVA-4/92</name>
    <dbReference type="NCBI Taxonomy" id="2686093"/>
    <lineage>
        <taxon>Eukaryota</taxon>
        <taxon>Haptista</taxon>
        <taxon>Haptophyta</taxon>
        <taxon>Pavlovophyceae</taxon>
        <taxon>Pavlovales</taxon>
        <taxon>Pavlovaceae</taxon>
        <taxon>Pavlova</taxon>
    </lineage>
</organism>
<dbReference type="GO" id="GO:0006397">
    <property type="term" value="P:mRNA processing"/>
    <property type="evidence" value="ECO:0007669"/>
    <property type="project" value="InterPro"/>
</dbReference>
<protein>
    <recommendedName>
        <fullName evidence="1">Reverse transcriptase domain-containing protein</fullName>
    </recommendedName>
</protein>
<evidence type="ECO:0000259" key="1">
    <source>
        <dbReference type="PROSITE" id="PS50878"/>
    </source>
</evidence>
<dbReference type="PANTHER" id="PTHR34047">
    <property type="entry name" value="NUCLEAR INTRON MATURASE 1, MITOCHONDRIAL-RELATED"/>
    <property type="match status" value="1"/>
</dbReference>
<feature type="domain" description="Reverse transcriptase" evidence="1">
    <location>
        <begin position="92"/>
        <end position="389"/>
    </location>
</feature>
<gene>
    <name evidence="2" type="primary">orf636</name>
</gene>
<dbReference type="CDD" id="cd01651">
    <property type="entry name" value="RT_G2_intron"/>
    <property type="match status" value="1"/>
</dbReference>
<dbReference type="InterPro" id="IPR049030">
    <property type="entry name" value="AI2M-like_HNH"/>
</dbReference>
<reference evidence="2" key="1">
    <citation type="submission" date="2019-10" db="EMBL/GenBank/DDBJ databases">
        <authorList>
            <person name="Hulatt C.J."/>
            <person name="Posewitz M.C."/>
        </authorList>
    </citation>
    <scope>NUCLEOTIDE SEQUENCE</scope>
    <source>
        <strain evidence="2">NIVA-4/92</strain>
    </source>
</reference>
<dbReference type="Pfam" id="PF01348">
    <property type="entry name" value="Intron_maturas2"/>
    <property type="match status" value="1"/>
</dbReference>
<keyword evidence="2" id="KW-0496">Mitochondrion</keyword>
<dbReference type="EMBL" id="MN564259">
    <property type="protein sequence ID" value="QHD45373.1"/>
    <property type="molecule type" value="Genomic_DNA"/>
</dbReference>
<dbReference type="PROSITE" id="PS50878">
    <property type="entry name" value="RT_POL"/>
    <property type="match status" value="1"/>
</dbReference>
<geneLocation type="mitochondrion" evidence="2"/>
<dbReference type="InterPro" id="IPR043502">
    <property type="entry name" value="DNA/RNA_pol_sf"/>
</dbReference>
<sequence length="636" mass="71454">MQNINRYFSNISSVEDKRKKAVDEASVASVPAVFVPLSQESSDNFIGNPISYTEIYDLQSLRLGLEATKSSAAPGLDGDRKANFSEAKLVALQAELISQKYQPKTTKRVAIPKPNGGIRYLGISSQRDKIVQASIQNALQSKYGKHFSPDSFGFRPGLGCHDALKHVRNTWQNITWIISIDIEKCFDTINHTILLQILRPLVDQPTLELISKLIKVGYVEMFDTTCFPISESTIGTPQGSLISPLLCNFYMHILDTFLQKVLIPQWNVGDERSYVKGCQNRKAMDVNDKAIVEAYPELEGQIQRIKHNRWVTEGKGSRDPNDANFRRLRYVRYADDIVIGFTGPYSEALVILDQVVKFLEKTLCFKVNKEKSSINHSETNGIKFLGTFIKYLPNKIVIDPKHDIPGEIQQLKAVAINKPQLRAPIKDILERAVSNGFAKLRDDGSIRATSCRKLSSLEDKAIVLRFSSIIRGILNYYSFVNSRSDLWPVVSLFRKSCALTLADKHKLKTAAAVYKRYGPNLKVQGPVPKDFVILHYPDTLKTTQTFKLGKRSPTLAFIDDLGSLSGSYRSLPKTSDQCQFPGCGAKEGLEEHHVNPQANISNKLSAFEKSLIAKKRKTITLCRAHHLDLHRKNVTE</sequence>
<dbReference type="AlphaFoldDB" id="A0A6B9P5Q3"/>
<dbReference type="GO" id="GO:0005739">
    <property type="term" value="C:mitochondrion"/>
    <property type="evidence" value="ECO:0007669"/>
    <property type="project" value="UniProtKB-ARBA"/>
</dbReference>